<protein>
    <submittedName>
        <fullName evidence="1">Uncharacterized protein</fullName>
    </submittedName>
</protein>
<evidence type="ECO:0000313" key="2">
    <source>
        <dbReference type="Proteomes" id="UP001163835"/>
    </source>
</evidence>
<dbReference type="EMBL" id="MU795056">
    <property type="protein sequence ID" value="KAJ3811499.1"/>
    <property type="molecule type" value="Genomic_DNA"/>
</dbReference>
<keyword evidence="2" id="KW-1185">Reference proteome</keyword>
<dbReference type="Proteomes" id="UP001163835">
    <property type="component" value="Unassembled WGS sequence"/>
</dbReference>
<proteinExistence type="predicted"/>
<reference evidence="1" key="1">
    <citation type="submission" date="2022-09" db="EMBL/GenBank/DDBJ databases">
        <title>A Global Phylogenomic Analysis of the Shiitake Genus Lentinula.</title>
        <authorList>
            <consortium name="DOE Joint Genome Institute"/>
            <person name="Sierra-Patev S."/>
            <person name="Min B."/>
            <person name="Naranjo-Ortiz M."/>
            <person name="Looney B."/>
            <person name="Konkel Z."/>
            <person name="Slot J.C."/>
            <person name="Sakamoto Y."/>
            <person name="Steenwyk J.L."/>
            <person name="Rokas A."/>
            <person name="Carro J."/>
            <person name="Camarero S."/>
            <person name="Ferreira P."/>
            <person name="Molpeceres G."/>
            <person name="Ruiz-Duenas F.J."/>
            <person name="Serrano A."/>
            <person name="Henrissat B."/>
            <person name="Drula E."/>
            <person name="Hughes K.W."/>
            <person name="Mata J.L."/>
            <person name="Ishikawa N.K."/>
            <person name="Vargas-Isla R."/>
            <person name="Ushijima S."/>
            <person name="Smith C.A."/>
            <person name="Ahrendt S."/>
            <person name="Andreopoulos W."/>
            <person name="He G."/>
            <person name="Labutti K."/>
            <person name="Lipzen A."/>
            <person name="Ng V."/>
            <person name="Riley R."/>
            <person name="Sandor L."/>
            <person name="Barry K."/>
            <person name="Martinez A.T."/>
            <person name="Xiao Y."/>
            <person name="Gibbons J.G."/>
            <person name="Terashima K."/>
            <person name="Grigoriev I.V."/>
            <person name="Hibbett D.S."/>
        </authorList>
    </citation>
    <scope>NUCLEOTIDE SEQUENCE</scope>
    <source>
        <strain evidence="1">TMI1499</strain>
    </source>
</reference>
<sequence>MPKLCFRRPIHLEAQHDTTTFFKVLDKASRRTSPSPKKIHLPASLFLSISTKAPEPFFDAYTVEPNPHNENAESMDTLTSTEAALPSTYPRDFSFFYDYRTFLVEGYLFKFPINTLAIESEIFRTMMEVPAPSQTEGLTDENPIHLEGVLKDDFRQLLRVLAPPRRFKEPVPILTFSEWTSVLKLADMWCMDVVKEHAISNMNNLADIDPIDKIVVARKYEIKAWLKPAFNDVLRRSKTFTEDDVERLGVSTLLQLVALRDRLQLVKSYDETSYSLKPQRQAVSFDFTQAIESNLPDFKDSNLHSLELMKSLETYSKKPKKIKGSGVVPGGFRTTDHCDSVHELGRVTLPA</sequence>
<accession>A0ACC1U466</accession>
<gene>
    <name evidence="1" type="ORF">F5876DRAFT_64719</name>
</gene>
<evidence type="ECO:0000313" key="1">
    <source>
        <dbReference type="EMBL" id="KAJ3811499.1"/>
    </source>
</evidence>
<organism evidence="1 2">
    <name type="scientific">Lentinula aff. lateritia</name>
    <dbReference type="NCBI Taxonomy" id="2804960"/>
    <lineage>
        <taxon>Eukaryota</taxon>
        <taxon>Fungi</taxon>
        <taxon>Dikarya</taxon>
        <taxon>Basidiomycota</taxon>
        <taxon>Agaricomycotina</taxon>
        <taxon>Agaricomycetes</taxon>
        <taxon>Agaricomycetidae</taxon>
        <taxon>Agaricales</taxon>
        <taxon>Marasmiineae</taxon>
        <taxon>Omphalotaceae</taxon>
        <taxon>Lentinula</taxon>
    </lineage>
</organism>
<comment type="caution">
    <text evidence="1">The sequence shown here is derived from an EMBL/GenBank/DDBJ whole genome shotgun (WGS) entry which is preliminary data.</text>
</comment>
<name>A0ACC1U466_9AGAR</name>